<keyword evidence="2 4" id="KW-0238">DNA-binding</keyword>
<dbReference type="PANTHER" id="PTHR30055:SF151">
    <property type="entry name" value="TRANSCRIPTIONAL REGULATORY PROTEIN"/>
    <property type="match status" value="1"/>
</dbReference>
<dbReference type="InterPro" id="IPR009057">
    <property type="entry name" value="Homeodomain-like_sf"/>
</dbReference>
<accession>A0ABW1KE73</accession>
<keyword evidence="1" id="KW-0805">Transcription regulation</keyword>
<comment type="caution">
    <text evidence="7">The sequence shown here is derived from an EMBL/GenBank/DDBJ whole genome shotgun (WGS) entry which is preliminary data.</text>
</comment>
<keyword evidence="3" id="KW-0804">Transcription</keyword>
<dbReference type="Proteomes" id="UP001596203">
    <property type="component" value="Unassembled WGS sequence"/>
</dbReference>
<evidence type="ECO:0000313" key="8">
    <source>
        <dbReference type="Proteomes" id="UP001596203"/>
    </source>
</evidence>
<dbReference type="InterPro" id="IPR001647">
    <property type="entry name" value="HTH_TetR"/>
</dbReference>
<evidence type="ECO:0000259" key="6">
    <source>
        <dbReference type="PROSITE" id="PS50977"/>
    </source>
</evidence>
<evidence type="ECO:0000256" key="2">
    <source>
        <dbReference type="ARBA" id="ARBA00023125"/>
    </source>
</evidence>
<reference evidence="8" key="1">
    <citation type="journal article" date="2019" name="Int. J. Syst. Evol. Microbiol.">
        <title>The Global Catalogue of Microorganisms (GCM) 10K type strain sequencing project: providing services to taxonomists for standard genome sequencing and annotation.</title>
        <authorList>
            <consortium name="The Broad Institute Genomics Platform"/>
            <consortium name="The Broad Institute Genome Sequencing Center for Infectious Disease"/>
            <person name="Wu L."/>
            <person name="Ma J."/>
        </authorList>
    </citation>
    <scope>NUCLEOTIDE SEQUENCE [LARGE SCALE GENOMIC DNA]</scope>
    <source>
        <strain evidence="8">ZS-35-S2</strain>
    </source>
</reference>
<dbReference type="Pfam" id="PF00440">
    <property type="entry name" value="TetR_N"/>
    <property type="match status" value="1"/>
</dbReference>
<feature type="domain" description="HTH tetR-type" evidence="6">
    <location>
        <begin position="17"/>
        <end position="77"/>
    </location>
</feature>
<keyword evidence="8" id="KW-1185">Reference proteome</keyword>
<dbReference type="SUPFAM" id="SSF48498">
    <property type="entry name" value="Tetracyclin repressor-like, C-terminal domain"/>
    <property type="match status" value="1"/>
</dbReference>
<sequence>MTGVWLRPQRPSRSGPPLSRDRIVAAAVELLDREGVGGLTMRRLAEHLDAGSTTLYWHVATKDDVVDLALDHIFGEVRLPDGRDTDAGRDGDAGRDSDAGRDGYAESDRDWRVDVEGLLLGWRAAMLRHPWSAALLGRPMLGPNVLTRTEFLQAALRRSGLVEPDLGAATYALANYVIGSAVTLAPWQRPDSPEPPREAAREHLAAQRDRYPTLVDTGHLDDRDWEATFRQGLTYLLDGLAVRTRD</sequence>
<dbReference type="InterPro" id="IPR050109">
    <property type="entry name" value="HTH-type_TetR-like_transc_reg"/>
</dbReference>
<dbReference type="RefSeq" id="WP_377424315.1">
    <property type="nucleotide sequence ID" value="NZ_JBHSPR010000017.1"/>
</dbReference>
<organism evidence="7 8">
    <name type="scientific">Plantactinospora solaniradicis</name>
    <dbReference type="NCBI Taxonomy" id="1723736"/>
    <lineage>
        <taxon>Bacteria</taxon>
        <taxon>Bacillati</taxon>
        <taxon>Actinomycetota</taxon>
        <taxon>Actinomycetes</taxon>
        <taxon>Micromonosporales</taxon>
        <taxon>Micromonosporaceae</taxon>
        <taxon>Plantactinospora</taxon>
    </lineage>
</organism>
<evidence type="ECO:0000313" key="7">
    <source>
        <dbReference type="EMBL" id="MFC6018668.1"/>
    </source>
</evidence>
<protein>
    <submittedName>
        <fullName evidence="7">TetR/AcrR family transcriptional regulator</fullName>
    </submittedName>
</protein>
<dbReference type="PROSITE" id="PS01081">
    <property type="entry name" value="HTH_TETR_1"/>
    <property type="match status" value="1"/>
</dbReference>
<dbReference type="Gene3D" id="1.10.357.10">
    <property type="entry name" value="Tetracycline Repressor, domain 2"/>
    <property type="match status" value="1"/>
</dbReference>
<dbReference type="PANTHER" id="PTHR30055">
    <property type="entry name" value="HTH-TYPE TRANSCRIPTIONAL REGULATOR RUTR"/>
    <property type="match status" value="1"/>
</dbReference>
<dbReference type="Pfam" id="PF02909">
    <property type="entry name" value="TetR_C_1"/>
    <property type="match status" value="1"/>
</dbReference>
<evidence type="ECO:0000256" key="5">
    <source>
        <dbReference type="SAM" id="MobiDB-lite"/>
    </source>
</evidence>
<proteinExistence type="predicted"/>
<feature type="DNA-binding region" description="H-T-H motif" evidence="4">
    <location>
        <begin position="40"/>
        <end position="59"/>
    </location>
</feature>
<dbReference type="InterPro" id="IPR036271">
    <property type="entry name" value="Tet_transcr_reg_TetR-rel_C_sf"/>
</dbReference>
<dbReference type="PROSITE" id="PS50977">
    <property type="entry name" value="HTH_TETR_2"/>
    <property type="match status" value="1"/>
</dbReference>
<name>A0ABW1KE73_9ACTN</name>
<evidence type="ECO:0000256" key="4">
    <source>
        <dbReference type="PROSITE-ProRule" id="PRU00335"/>
    </source>
</evidence>
<dbReference type="InterPro" id="IPR004111">
    <property type="entry name" value="Repressor_TetR_C"/>
</dbReference>
<dbReference type="Gene3D" id="1.10.10.60">
    <property type="entry name" value="Homeodomain-like"/>
    <property type="match status" value="1"/>
</dbReference>
<feature type="region of interest" description="Disordered" evidence="5">
    <location>
        <begin position="81"/>
        <end position="105"/>
    </location>
</feature>
<dbReference type="SUPFAM" id="SSF46689">
    <property type="entry name" value="Homeodomain-like"/>
    <property type="match status" value="1"/>
</dbReference>
<dbReference type="EMBL" id="JBHSPR010000017">
    <property type="protein sequence ID" value="MFC6018668.1"/>
    <property type="molecule type" value="Genomic_DNA"/>
</dbReference>
<evidence type="ECO:0000256" key="1">
    <source>
        <dbReference type="ARBA" id="ARBA00023015"/>
    </source>
</evidence>
<dbReference type="InterPro" id="IPR023772">
    <property type="entry name" value="DNA-bd_HTH_TetR-type_CS"/>
</dbReference>
<evidence type="ECO:0000256" key="3">
    <source>
        <dbReference type="ARBA" id="ARBA00023163"/>
    </source>
</evidence>
<gene>
    <name evidence="7" type="ORF">ACFP2T_20970</name>
</gene>